<protein>
    <submittedName>
        <fullName evidence="1">Uncharacterized protein</fullName>
    </submittedName>
</protein>
<name>A0A6F8TCF7_ACIBA</name>
<dbReference type="EMBL" id="AP022836">
    <property type="protein sequence ID" value="BCA98453.1"/>
    <property type="molecule type" value="Genomic_DNA"/>
</dbReference>
<dbReference type="AlphaFoldDB" id="A0A6F8TCF7"/>
<proteinExistence type="predicted"/>
<evidence type="ECO:0000313" key="1">
    <source>
        <dbReference type="EMBL" id="BCA98453.1"/>
    </source>
</evidence>
<gene>
    <name evidence="1" type="ORF">ATCC19606_07890</name>
</gene>
<organism evidence="1">
    <name type="scientific">Acinetobacter baumannii</name>
    <dbReference type="NCBI Taxonomy" id="470"/>
    <lineage>
        <taxon>Bacteria</taxon>
        <taxon>Pseudomonadati</taxon>
        <taxon>Pseudomonadota</taxon>
        <taxon>Gammaproteobacteria</taxon>
        <taxon>Moraxellales</taxon>
        <taxon>Moraxellaceae</taxon>
        <taxon>Acinetobacter</taxon>
        <taxon>Acinetobacter calcoaceticus/baumannii complex</taxon>
    </lineage>
</organism>
<accession>A0A6F8TCF7</accession>
<reference evidence="1" key="1">
    <citation type="submission" date="2020-03" db="EMBL/GenBank/DDBJ databases">
        <title>Complete genome sequence of Acinetobacter baumannii ATCC19606T, which is a model strain for tolerization of antimicrobial agents.</title>
        <authorList>
            <person name="Tsubouchi T."/>
            <person name="Suzuki M."/>
            <person name="Niki M."/>
            <person name="Oinuma K."/>
            <person name="Niki M."/>
            <person name="Shibayama K."/>
            <person name="Kakeya H."/>
            <person name="Kaneko Y."/>
        </authorList>
    </citation>
    <scope>NUCLEOTIDE SEQUENCE</scope>
    <source>
        <strain evidence="1">ATCC19606</strain>
    </source>
</reference>
<sequence>MSSLKVKISEFINNFVKDNFQKSNLEKLIDNIDYALNKDRFDFELLKKSIKTSKRNKIIDKDFNFSVKKLINYI</sequence>